<gene>
    <name evidence="2" type="ORF">H0G86_011544</name>
</gene>
<organism evidence="2 3">
    <name type="scientific">Trichoderma simmonsii</name>
    <dbReference type="NCBI Taxonomy" id="1491479"/>
    <lineage>
        <taxon>Eukaryota</taxon>
        <taxon>Fungi</taxon>
        <taxon>Dikarya</taxon>
        <taxon>Ascomycota</taxon>
        <taxon>Pezizomycotina</taxon>
        <taxon>Sordariomycetes</taxon>
        <taxon>Hypocreomycetidae</taxon>
        <taxon>Hypocreales</taxon>
        <taxon>Hypocreaceae</taxon>
        <taxon>Trichoderma</taxon>
    </lineage>
</organism>
<proteinExistence type="predicted"/>
<accession>A0A8G0LNM3</accession>
<evidence type="ECO:0008006" key="4">
    <source>
        <dbReference type="Google" id="ProtNLM"/>
    </source>
</evidence>
<sequence length="72" mass="7712">MKFATLLFLLPAVLALPTEQAQDSYAIDASRSFHCPDKVQGFCSASNIKSGCSSDGKFHSEAMDTCGDCECD</sequence>
<evidence type="ECO:0000256" key="1">
    <source>
        <dbReference type="SAM" id="SignalP"/>
    </source>
</evidence>
<protein>
    <recommendedName>
        <fullName evidence="4">SSCRP protein</fullName>
    </recommendedName>
</protein>
<evidence type="ECO:0000313" key="3">
    <source>
        <dbReference type="Proteomes" id="UP000826661"/>
    </source>
</evidence>
<keyword evidence="3" id="KW-1185">Reference proteome</keyword>
<evidence type="ECO:0000313" key="2">
    <source>
        <dbReference type="EMBL" id="QYT04639.1"/>
    </source>
</evidence>
<name>A0A8G0LNM3_9HYPO</name>
<dbReference type="Proteomes" id="UP000826661">
    <property type="component" value="Chromosome VI"/>
</dbReference>
<feature type="signal peptide" evidence="1">
    <location>
        <begin position="1"/>
        <end position="15"/>
    </location>
</feature>
<feature type="chain" id="PRO_5034977830" description="SSCRP protein" evidence="1">
    <location>
        <begin position="16"/>
        <end position="72"/>
    </location>
</feature>
<dbReference type="AlphaFoldDB" id="A0A8G0LNM3"/>
<reference evidence="2 3" key="1">
    <citation type="journal article" date="2021" name="BMC Genomics">
        <title>Telomere-to-telomere genome assembly of asparaginase-producing Trichoderma simmonsii.</title>
        <authorList>
            <person name="Chung D."/>
            <person name="Kwon Y.M."/>
            <person name="Yang Y."/>
        </authorList>
    </citation>
    <scope>NUCLEOTIDE SEQUENCE [LARGE SCALE GENOMIC DNA]</scope>
    <source>
        <strain evidence="2 3">GH-Sj1</strain>
    </source>
</reference>
<keyword evidence="1" id="KW-0732">Signal</keyword>
<dbReference type="EMBL" id="CP075869">
    <property type="protein sequence ID" value="QYT04639.1"/>
    <property type="molecule type" value="Genomic_DNA"/>
</dbReference>